<proteinExistence type="predicted"/>
<name>A0A1S1NRW8_9MYCO</name>
<keyword evidence="1" id="KW-0732">Signal</keyword>
<evidence type="ECO:0008006" key="4">
    <source>
        <dbReference type="Google" id="ProtNLM"/>
    </source>
</evidence>
<feature type="chain" id="PRO_5010386336" description="Secreted protein" evidence="1">
    <location>
        <begin position="24"/>
        <end position="212"/>
    </location>
</feature>
<reference evidence="2 3" key="1">
    <citation type="submission" date="2016-10" db="EMBL/GenBank/DDBJ databases">
        <title>Genome sequence of Mycobacterium talmonii.</title>
        <authorList>
            <person name="Greninger A.L."/>
            <person name="Elliott B."/>
            <person name="Vasireddy S."/>
            <person name="Vasireddy R."/>
        </authorList>
    </citation>
    <scope>NUCLEOTIDE SEQUENCE [LARGE SCALE GENOMIC DNA]</scope>
    <source>
        <strain evidence="3">NE-TNMC-100812</strain>
    </source>
</reference>
<evidence type="ECO:0000313" key="3">
    <source>
        <dbReference type="Proteomes" id="UP000179734"/>
    </source>
</evidence>
<evidence type="ECO:0000256" key="1">
    <source>
        <dbReference type="SAM" id="SignalP"/>
    </source>
</evidence>
<gene>
    <name evidence="2" type="ORF">BKN37_04650</name>
</gene>
<organism evidence="2 3">
    <name type="scientific">Mycobacterium talmoniae</name>
    <dbReference type="NCBI Taxonomy" id="1858794"/>
    <lineage>
        <taxon>Bacteria</taxon>
        <taxon>Bacillati</taxon>
        <taxon>Actinomycetota</taxon>
        <taxon>Actinomycetes</taxon>
        <taxon>Mycobacteriales</taxon>
        <taxon>Mycobacteriaceae</taxon>
        <taxon>Mycobacterium</taxon>
    </lineage>
</organism>
<dbReference type="RefSeq" id="WP_071022321.1">
    <property type="nucleotide sequence ID" value="NZ_MLQM01000013.1"/>
</dbReference>
<dbReference type="EMBL" id="MLQM01000013">
    <property type="protein sequence ID" value="OHV05738.1"/>
    <property type="molecule type" value="Genomic_DNA"/>
</dbReference>
<comment type="caution">
    <text evidence="2">The sequence shown here is derived from an EMBL/GenBank/DDBJ whole genome shotgun (WGS) entry which is preliminary data.</text>
</comment>
<protein>
    <recommendedName>
        <fullName evidence="4">Secreted protein</fullName>
    </recommendedName>
</protein>
<dbReference type="Proteomes" id="UP000179734">
    <property type="component" value="Unassembled WGS sequence"/>
</dbReference>
<keyword evidence="3" id="KW-1185">Reference proteome</keyword>
<accession>A0A1S1NRW8</accession>
<dbReference type="AlphaFoldDB" id="A0A1S1NRW8"/>
<sequence length="212" mass="21801">MRAGVALSIALLIGVGAAGRAEAAPATDVVTVAAVDGHGQPINGYRVSPPDGEVSDCTKPSPSAVSDNIYFCYPYAAYAHSCWPAPPGALLCVTSPWDRQLHRVTYAGALPPVRPLATPQPFALVLDDGTQCRIRYGGAWGARSDGYAAAYGCPADVSVLGKTGANPPPVIDRSSAAWTVQVGPTASVTADYPPPQTRTVRTAWVAGNANAA</sequence>
<evidence type="ECO:0000313" key="2">
    <source>
        <dbReference type="EMBL" id="OHV05738.1"/>
    </source>
</evidence>
<feature type="signal peptide" evidence="1">
    <location>
        <begin position="1"/>
        <end position="23"/>
    </location>
</feature>